<dbReference type="SUPFAM" id="SSF52540">
    <property type="entry name" value="P-loop containing nucleoside triphosphate hydrolases"/>
    <property type="match status" value="1"/>
</dbReference>
<evidence type="ECO:0000256" key="11">
    <source>
        <dbReference type="ARBA" id="ARBA00022840"/>
    </source>
</evidence>
<evidence type="ECO:0000256" key="12">
    <source>
        <dbReference type="ARBA" id="ARBA00023054"/>
    </source>
</evidence>
<dbReference type="Pfam" id="PF23559">
    <property type="entry name" value="WHD_DRP"/>
    <property type="match status" value="1"/>
</dbReference>
<dbReference type="AlphaFoldDB" id="A0AAV1E345"/>
<protein>
    <submittedName>
        <fullName evidence="17">OLC1v1014032C1</fullName>
    </submittedName>
</protein>
<dbReference type="InterPro" id="IPR038005">
    <property type="entry name" value="RX-like_CC"/>
</dbReference>
<comment type="subcellular location">
    <subcellularLocation>
        <location evidence="3">Cytoplasm</location>
    </subcellularLocation>
    <subcellularLocation>
        <location evidence="2">Membrane</location>
        <topology evidence="2">Peripheral membrane protein</topology>
    </subcellularLocation>
</comment>
<dbReference type="Pfam" id="PF00931">
    <property type="entry name" value="NB-ARC"/>
    <property type="match status" value="1"/>
</dbReference>
<reference evidence="17" key="1">
    <citation type="submission" date="2023-03" db="EMBL/GenBank/DDBJ databases">
        <authorList>
            <person name="Julca I."/>
        </authorList>
    </citation>
    <scope>NUCLEOTIDE SEQUENCE</scope>
</reference>
<evidence type="ECO:0000313" key="18">
    <source>
        <dbReference type="Proteomes" id="UP001161247"/>
    </source>
</evidence>
<evidence type="ECO:0000259" key="13">
    <source>
        <dbReference type="Pfam" id="PF00931"/>
    </source>
</evidence>
<dbReference type="InterPro" id="IPR032675">
    <property type="entry name" value="LRR_dom_sf"/>
</dbReference>
<dbReference type="InterPro" id="IPR044974">
    <property type="entry name" value="Disease_R_plants"/>
</dbReference>
<dbReference type="FunFam" id="3.40.50.300:FF:001091">
    <property type="entry name" value="Probable disease resistance protein At1g61300"/>
    <property type="match status" value="1"/>
</dbReference>
<dbReference type="GO" id="GO:0009626">
    <property type="term" value="P:plant-type hypersensitive response"/>
    <property type="evidence" value="ECO:0007669"/>
    <property type="project" value="UniProtKB-KW"/>
</dbReference>
<evidence type="ECO:0000256" key="6">
    <source>
        <dbReference type="ARBA" id="ARBA00022614"/>
    </source>
</evidence>
<evidence type="ECO:0000256" key="9">
    <source>
        <dbReference type="ARBA" id="ARBA00022741"/>
    </source>
</evidence>
<dbReference type="InterPro" id="IPR058922">
    <property type="entry name" value="WHD_DRP"/>
</dbReference>
<keyword evidence="10" id="KW-0611">Plant defense</keyword>
<keyword evidence="7" id="KW-0381">Hypersensitive response</keyword>
<dbReference type="PANTHER" id="PTHR23155">
    <property type="entry name" value="DISEASE RESISTANCE PROTEIN RP"/>
    <property type="match status" value="1"/>
</dbReference>
<dbReference type="SUPFAM" id="SSF52058">
    <property type="entry name" value="L domain-like"/>
    <property type="match status" value="1"/>
</dbReference>
<comment type="similarity">
    <text evidence="4">Belongs to the disease resistance NB-LRR family.</text>
</comment>
<feature type="domain" description="Late blight resistance protein R1A-like N-terminal" evidence="14">
    <location>
        <begin position="127"/>
        <end position="353"/>
    </location>
</feature>
<name>A0AAV1E345_OLDCO</name>
<sequence length="1249" mass="142493">MAYSNLIECIHSALRELDLLKDKPFFSHRFVVNIFELLRFWLGNLKMVLLSATKLDVDLNSSSLVKTEDWVREIAAKVHTYDRDSPLALLSGADWLDRRLRYLYTLTQELFSPLLDAPRQSSNSFPMDEDEVLNFISFSLENLKNFQDLKGIPSGLRDGIKALGEQMEFLKNLILFVIQRNVEPERNLLAHAGVIAIDAAFLLFDDIVSDETYRNRMLELPGSFVEKMLLEVPTLVQKIKPVDPQTYKIYTEALSSTKLAARSVAPTDQGTDDVILQSFFSSLVSIFCEELARSTHVAVHIKDQLQQLYEGFRSLRQMILKQQPNKLDHQKIKEDIVNLVCDAGVFICSFQQRNLEIGLNIIQELSDATKMILSNLGEKHAQAPLFNSRSTTQLAFLDFLSEKLMELTSNEVEPTARSWAQTVRGKLFSLRSFLGDIVDLPNDQEELQNLMDRILEVAYRVEDAIDNLFVGNLPDSDSGSFYSLLKDISTIKSEIEVMEKSEIKVKKVRAAQSQVQSTTPSMTKEIVGFHDHATSIINRLTRGSKNLRIVAIVGMAGLGKTTLAEKVYDNPTVLYHFSVRAFTTVSQTFDKKGLLMDLIEQVDPDKYVQITSEKNAEDVADQLRRSLKGKRYLILLDDIWEAKAWQQLQQSFPDDSKGSRIIFTSRNHNVIAPLEMLDDKPFELRLLNKNESLNLLRRQLFGGNGQPTELSGVLMQIVEICNGLPLTIVIVAGLLRSMAPENWKTTMEGLTSGNLSERCRDTLELSYRHLPEHLKSCLLYFATFQEDQQVSVERLLSLWMAEGFIRKVEMKRLTDVAKGYLNDLIGRSLLMVGKKTSMGRVKRCRIHDLLYEFCSRKAKEERFFHFLEERYDEMSGFSESQYLRRLCISSGAKDFLESKVFCPSVRSLRFKYPKIQDAPSVTLMMHMCKLLRVLDLEHILLDGGIPSEIGQLVRLTYFAMRGYMLEIPGSIGKLSVLETFKIVLDRYAKPLLAESFWNLQKLKHLSFSSSSHVLYYVGARLSMENLDNSSDLYELDTVSGVVIPYDAVERVLKKFPNLRDLNFQLRGLESLGSYKGNVFHIVVPDVLTQLESLCVHHSPTYSTKVEFSLPTNIKKLTLHHFQLSGRIFSSIGNLPNLEYLRLIKVEFEGNTWIMEEEQFSKLRILKLNSSSLRCWSGSDDQFGCLEKLVLSNCSKLEEMPSCLETISTLQLIKAAHCHRTVTRLVQEIGEVQADYGNSDMKIIVYTERD</sequence>
<dbReference type="GO" id="GO:0005524">
    <property type="term" value="F:ATP binding"/>
    <property type="evidence" value="ECO:0007669"/>
    <property type="project" value="UniProtKB-KW"/>
</dbReference>
<evidence type="ECO:0000256" key="8">
    <source>
        <dbReference type="ARBA" id="ARBA00022737"/>
    </source>
</evidence>
<organism evidence="17 18">
    <name type="scientific">Oldenlandia corymbosa var. corymbosa</name>
    <dbReference type="NCBI Taxonomy" id="529605"/>
    <lineage>
        <taxon>Eukaryota</taxon>
        <taxon>Viridiplantae</taxon>
        <taxon>Streptophyta</taxon>
        <taxon>Embryophyta</taxon>
        <taxon>Tracheophyta</taxon>
        <taxon>Spermatophyta</taxon>
        <taxon>Magnoliopsida</taxon>
        <taxon>eudicotyledons</taxon>
        <taxon>Gunneridae</taxon>
        <taxon>Pentapetalae</taxon>
        <taxon>asterids</taxon>
        <taxon>lamiids</taxon>
        <taxon>Gentianales</taxon>
        <taxon>Rubiaceae</taxon>
        <taxon>Rubioideae</taxon>
        <taxon>Spermacoceae</taxon>
        <taxon>Hedyotis-Oldenlandia complex</taxon>
        <taxon>Oldenlandia</taxon>
    </lineage>
</organism>
<keyword evidence="11" id="KW-0067">ATP-binding</keyword>
<evidence type="ECO:0000256" key="2">
    <source>
        <dbReference type="ARBA" id="ARBA00004170"/>
    </source>
</evidence>
<dbReference type="Pfam" id="PF23598">
    <property type="entry name" value="LRR_14"/>
    <property type="match status" value="1"/>
</dbReference>
<dbReference type="Proteomes" id="UP001161247">
    <property type="component" value="Chromosome 7"/>
</dbReference>
<keyword evidence="12" id="KW-0175">Coiled coil</keyword>
<dbReference type="InterPro" id="IPR042197">
    <property type="entry name" value="Apaf_helical"/>
</dbReference>
<keyword evidence="9" id="KW-0547">Nucleotide-binding</keyword>
<dbReference type="InterPro" id="IPR021929">
    <property type="entry name" value="R1A-like_N"/>
</dbReference>
<keyword evidence="8" id="KW-0677">Repeat</keyword>
<dbReference type="Pfam" id="PF12061">
    <property type="entry name" value="NB-LRR"/>
    <property type="match status" value="1"/>
</dbReference>
<dbReference type="EMBL" id="OX459124">
    <property type="protein sequence ID" value="CAI9113429.1"/>
    <property type="molecule type" value="Genomic_DNA"/>
</dbReference>
<evidence type="ECO:0000256" key="7">
    <source>
        <dbReference type="ARBA" id="ARBA00022667"/>
    </source>
</evidence>
<dbReference type="InterPro" id="IPR002182">
    <property type="entry name" value="NB-ARC"/>
</dbReference>
<dbReference type="InterPro" id="IPR055414">
    <property type="entry name" value="LRR_R13L4/SHOC2-like"/>
</dbReference>
<evidence type="ECO:0000313" key="17">
    <source>
        <dbReference type="EMBL" id="CAI9113429.1"/>
    </source>
</evidence>
<keyword evidence="18" id="KW-1185">Reference proteome</keyword>
<proteinExistence type="inferred from homology"/>
<dbReference type="PANTHER" id="PTHR23155:SF1152">
    <property type="entry name" value="AAA+ ATPASE DOMAIN-CONTAINING PROTEIN"/>
    <property type="match status" value="1"/>
</dbReference>
<comment type="function">
    <text evidence="1">Confers resistance to late blight (Phytophthora infestans) races carrying the avirulence gene Avr1. Resistance proteins guard the plant against pathogens that contain an appropriate avirulence protein via an indirect interaction with this avirulence protein. That triggers a defense system including the hypersensitive response, which restricts the pathogen growth.</text>
</comment>
<evidence type="ECO:0000259" key="15">
    <source>
        <dbReference type="Pfam" id="PF23559"/>
    </source>
</evidence>
<feature type="domain" description="Disease resistance R13L4/SHOC-2-like LRR" evidence="16">
    <location>
        <begin position="905"/>
        <end position="1195"/>
    </location>
</feature>
<dbReference type="CDD" id="cd14798">
    <property type="entry name" value="RX-CC_like"/>
    <property type="match status" value="1"/>
</dbReference>
<evidence type="ECO:0000259" key="16">
    <source>
        <dbReference type="Pfam" id="PF23598"/>
    </source>
</evidence>
<feature type="domain" description="Disease resistance protein winged helix" evidence="15">
    <location>
        <begin position="784"/>
        <end position="853"/>
    </location>
</feature>
<evidence type="ECO:0000259" key="14">
    <source>
        <dbReference type="Pfam" id="PF12061"/>
    </source>
</evidence>
<dbReference type="InterPro" id="IPR036388">
    <property type="entry name" value="WH-like_DNA-bd_sf"/>
</dbReference>
<dbReference type="GO" id="GO:0005737">
    <property type="term" value="C:cytoplasm"/>
    <property type="evidence" value="ECO:0007669"/>
    <property type="project" value="UniProtKB-SubCell"/>
</dbReference>
<evidence type="ECO:0000256" key="1">
    <source>
        <dbReference type="ARBA" id="ARBA00002074"/>
    </source>
</evidence>
<accession>A0AAV1E345</accession>
<dbReference type="GO" id="GO:0016020">
    <property type="term" value="C:membrane"/>
    <property type="evidence" value="ECO:0007669"/>
    <property type="project" value="UniProtKB-SubCell"/>
</dbReference>
<evidence type="ECO:0000256" key="3">
    <source>
        <dbReference type="ARBA" id="ARBA00004496"/>
    </source>
</evidence>
<evidence type="ECO:0000256" key="5">
    <source>
        <dbReference type="ARBA" id="ARBA00022490"/>
    </source>
</evidence>
<dbReference type="Gene3D" id="1.10.10.10">
    <property type="entry name" value="Winged helix-like DNA-binding domain superfamily/Winged helix DNA-binding domain"/>
    <property type="match status" value="1"/>
</dbReference>
<evidence type="ECO:0000256" key="10">
    <source>
        <dbReference type="ARBA" id="ARBA00022821"/>
    </source>
</evidence>
<gene>
    <name evidence="17" type="ORF">OLC1_LOCUS20448</name>
</gene>
<feature type="domain" description="NB-ARC" evidence="13">
    <location>
        <begin position="531"/>
        <end position="700"/>
    </location>
</feature>
<dbReference type="FunFam" id="1.10.10.10:FF:000322">
    <property type="entry name" value="Probable disease resistance protein At1g63360"/>
    <property type="match status" value="1"/>
</dbReference>
<keyword evidence="5" id="KW-0963">Cytoplasm</keyword>
<dbReference type="Gene3D" id="3.40.50.300">
    <property type="entry name" value="P-loop containing nucleotide triphosphate hydrolases"/>
    <property type="match status" value="1"/>
</dbReference>
<dbReference type="InterPro" id="IPR027417">
    <property type="entry name" value="P-loop_NTPase"/>
</dbReference>
<dbReference type="PRINTS" id="PR00364">
    <property type="entry name" value="DISEASERSIST"/>
</dbReference>
<dbReference type="Gene3D" id="3.80.10.10">
    <property type="entry name" value="Ribonuclease Inhibitor"/>
    <property type="match status" value="1"/>
</dbReference>
<dbReference type="Gene3D" id="1.10.8.430">
    <property type="entry name" value="Helical domain of apoptotic protease-activating factors"/>
    <property type="match status" value="1"/>
</dbReference>
<evidence type="ECO:0000256" key="4">
    <source>
        <dbReference type="ARBA" id="ARBA00008894"/>
    </source>
</evidence>
<dbReference type="GO" id="GO:0043531">
    <property type="term" value="F:ADP binding"/>
    <property type="evidence" value="ECO:0007669"/>
    <property type="project" value="InterPro"/>
</dbReference>
<dbReference type="GO" id="GO:0051607">
    <property type="term" value="P:defense response to virus"/>
    <property type="evidence" value="ECO:0007669"/>
    <property type="project" value="UniProtKB-ARBA"/>
</dbReference>
<keyword evidence="6" id="KW-0433">Leucine-rich repeat</keyword>